<evidence type="ECO:0000256" key="1">
    <source>
        <dbReference type="SAM" id="MobiDB-lite"/>
    </source>
</evidence>
<proteinExistence type="predicted"/>
<reference evidence="2" key="1">
    <citation type="submission" date="2015-12" db="EMBL/GenBank/DDBJ databases">
        <title>Gene expression during late stages of embryo sac development: a critical building block for successful pollen-pistil interactions.</title>
        <authorList>
            <person name="Liu Y."/>
            <person name="Joly V."/>
            <person name="Sabar M."/>
            <person name="Matton D.P."/>
        </authorList>
    </citation>
    <scope>NUCLEOTIDE SEQUENCE</scope>
</reference>
<dbReference type="EMBL" id="GEDG01014783">
    <property type="protein sequence ID" value="JAP24072.1"/>
    <property type="molecule type" value="Transcribed_RNA"/>
</dbReference>
<evidence type="ECO:0000313" key="2">
    <source>
        <dbReference type="EMBL" id="JAP24072.1"/>
    </source>
</evidence>
<dbReference type="AlphaFoldDB" id="A0A0V0HVE6"/>
<protein>
    <submittedName>
        <fullName evidence="2">Putative ovule protein</fullName>
    </submittedName>
</protein>
<sequence length="342" mass="38971">MRTLMYDSRFKVNEETSMAMAWISFPNLLPTFFVKECLFSLASVVGKPVQLDQATIKKTRPSCARVKVIVDLKREFPKSVQLKIENETTREVRSTMIVIKYDYVPKYCFECKMQGHNKEECRNCKLPTYKEERKHQHNGKEKEILEHIPSHVAQVHRLQKGKAKILCSGRIVGDPGQWNVVRDKRPTDNSLTFKNKFEALAYDENEKDKSIGVAAINTSVNKCNSPINENNTTHKIGDEGEISMSTKEWVAQSFAEATSAVVPEHHKSTVVRQQYEDKVGESSMRCARSTDKDNNEKTNYITPSQHSSTQSSHHNDHGEGREVVSSKPIQITKSVEITQSPR</sequence>
<feature type="region of interest" description="Disordered" evidence="1">
    <location>
        <begin position="276"/>
        <end position="342"/>
    </location>
</feature>
<feature type="non-terminal residue" evidence="2">
    <location>
        <position position="342"/>
    </location>
</feature>
<name>A0A0V0HVE6_SOLCH</name>
<accession>A0A0V0HVE6</accession>
<dbReference type="PANTHER" id="PTHR31286:SF79">
    <property type="entry name" value="N-6 ADENINE-SPECIFIC DNA METHYLASE"/>
    <property type="match status" value="1"/>
</dbReference>
<organism evidence="2">
    <name type="scientific">Solanum chacoense</name>
    <name type="common">Chaco potato</name>
    <dbReference type="NCBI Taxonomy" id="4108"/>
    <lineage>
        <taxon>Eukaryota</taxon>
        <taxon>Viridiplantae</taxon>
        <taxon>Streptophyta</taxon>
        <taxon>Embryophyta</taxon>
        <taxon>Tracheophyta</taxon>
        <taxon>Spermatophyta</taxon>
        <taxon>Magnoliopsida</taxon>
        <taxon>eudicotyledons</taxon>
        <taxon>Gunneridae</taxon>
        <taxon>Pentapetalae</taxon>
        <taxon>asterids</taxon>
        <taxon>lamiids</taxon>
        <taxon>Solanales</taxon>
        <taxon>Solanaceae</taxon>
        <taxon>Solanoideae</taxon>
        <taxon>Solaneae</taxon>
        <taxon>Solanum</taxon>
    </lineage>
</organism>
<dbReference type="InterPro" id="IPR040256">
    <property type="entry name" value="At4g02000-like"/>
</dbReference>
<dbReference type="PANTHER" id="PTHR31286">
    <property type="entry name" value="GLYCINE-RICH CELL WALL STRUCTURAL PROTEIN 1.8-LIKE"/>
    <property type="match status" value="1"/>
</dbReference>
<feature type="compositionally biased region" description="Basic and acidic residues" evidence="1">
    <location>
        <begin position="313"/>
        <end position="324"/>
    </location>
</feature>
<feature type="compositionally biased region" description="Polar residues" evidence="1">
    <location>
        <begin position="327"/>
        <end position="342"/>
    </location>
</feature>